<sequence>MAKVLSFALQEGRVAIHCHAGLGRTGVLIACYLVYSLRIRANDAIRLVRKKRPTSIQTRGQILCVQQFEHYILPQTIVFSSKEPILLTKDAKSSEFTLKQFLYRQRVTLHGLDERAFRYLPKIVYKICERLLKLCSCHNTAALDYRVTNKPFYTSFICYKLRQQKPPDLTTPEDKIIDGPITSLPMIEWRDPIEEDVEKNLEEVSRYTSSIGCIPAVQVYEEDPGILTGLLFQWLEGLKQPVEVIMLLEYLLRFVIRLRPITAQKKVDILKRLLASLTHQSAQINGVYFPNNASRLREGTSNHMINFMLRMVVEIQKDVVKPCRDDADVVAPSRKLRIIKAWK</sequence>
<dbReference type="InterPro" id="IPR016130">
    <property type="entry name" value="Tyr_Pase_AS"/>
</dbReference>
<evidence type="ECO:0000313" key="2">
    <source>
        <dbReference type="EMBL" id="VVC94681.1"/>
    </source>
</evidence>
<dbReference type="Pfam" id="PF00782">
    <property type="entry name" value="DSPc"/>
    <property type="match status" value="1"/>
</dbReference>
<dbReference type="Gene3D" id="3.90.190.10">
    <property type="entry name" value="Protein tyrosine phosphatase superfamily"/>
    <property type="match status" value="1"/>
</dbReference>
<organism evidence="2 3">
    <name type="scientific">Leptidea sinapis</name>
    <dbReference type="NCBI Taxonomy" id="189913"/>
    <lineage>
        <taxon>Eukaryota</taxon>
        <taxon>Metazoa</taxon>
        <taxon>Ecdysozoa</taxon>
        <taxon>Arthropoda</taxon>
        <taxon>Hexapoda</taxon>
        <taxon>Insecta</taxon>
        <taxon>Pterygota</taxon>
        <taxon>Neoptera</taxon>
        <taxon>Endopterygota</taxon>
        <taxon>Lepidoptera</taxon>
        <taxon>Glossata</taxon>
        <taxon>Ditrysia</taxon>
        <taxon>Papilionoidea</taxon>
        <taxon>Pieridae</taxon>
        <taxon>Dismorphiinae</taxon>
        <taxon>Leptidea</taxon>
    </lineage>
</organism>
<dbReference type="PROSITE" id="PS50056">
    <property type="entry name" value="TYR_PHOSPHATASE_2"/>
    <property type="match status" value="1"/>
</dbReference>
<dbReference type="AlphaFoldDB" id="A0A5E4QB91"/>
<dbReference type="PANTHER" id="PTHR23339">
    <property type="entry name" value="TYROSINE SPECIFIC PROTEIN PHOSPHATASE AND DUAL SPECIFICITY PROTEIN PHOSPHATASE"/>
    <property type="match status" value="1"/>
</dbReference>
<dbReference type="EMBL" id="FZQP02002092">
    <property type="protein sequence ID" value="VVC94681.1"/>
    <property type="molecule type" value="Genomic_DNA"/>
</dbReference>
<dbReference type="InterPro" id="IPR050561">
    <property type="entry name" value="PTP"/>
</dbReference>
<dbReference type="Proteomes" id="UP000324832">
    <property type="component" value="Unassembled WGS sequence"/>
</dbReference>
<dbReference type="InterPro" id="IPR000340">
    <property type="entry name" value="Dual-sp_phosphatase_cat-dom"/>
</dbReference>
<reference evidence="2 3" key="1">
    <citation type="submission" date="2017-07" db="EMBL/GenBank/DDBJ databases">
        <authorList>
            <person name="Talla V."/>
            <person name="Backstrom N."/>
        </authorList>
    </citation>
    <scope>NUCLEOTIDE SEQUENCE [LARGE SCALE GENOMIC DNA]</scope>
</reference>
<dbReference type="PROSITE" id="PS00383">
    <property type="entry name" value="TYR_PHOSPHATASE_1"/>
    <property type="match status" value="1"/>
</dbReference>
<evidence type="ECO:0000313" key="3">
    <source>
        <dbReference type="Proteomes" id="UP000324832"/>
    </source>
</evidence>
<dbReference type="InterPro" id="IPR000387">
    <property type="entry name" value="Tyr_Pase_dom"/>
</dbReference>
<gene>
    <name evidence="2" type="ORF">LSINAPIS_LOCUS6574</name>
</gene>
<protein>
    <recommendedName>
        <fullName evidence="1">Tyrosine specific protein phosphatases domain-containing protein</fullName>
    </recommendedName>
</protein>
<evidence type="ECO:0000259" key="1">
    <source>
        <dbReference type="PROSITE" id="PS50056"/>
    </source>
</evidence>
<name>A0A5E4QB91_9NEOP</name>
<accession>A0A5E4QB91</accession>
<feature type="domain" description="Tyrosine specific protein phosphatases" evidence="1">
    <location>
        <begin position="1"/>
        <end position="63"/>
    </location>
</feature>
<dbReference type="InterPro" id="IPR029021">
    <property type="entry name" value="Prot-tyrosine_phosphatase-like"/>
</dbReference>
<dbReference type="SUPFAM" id="SSF52799">
    <property type="entry name" value="(Phosphotyrosine protein) phosphatases II"/>
    <property type="match status" value="1"/>
</dbReference>
<keyword evidence="3" id="KW-1185">Reference proteome</keyword>
<proteinExistence type="predicted"/>